<comment type="caution">
    <text evidence="7">The sequence shown here is derived from an EMBL/GenBank/DDBJ whole genome shotgun (WGS) entry which is preliminary data.</text>
</comment>
<feature type="compositionally biased region" description="Basic and acidic residues" evidence="5">
    <location>
        <begin position="82"/>
        <end position="99"/>
    </location>
</feature>
<evidence type="ECO:0000256" key="5">
    <source>
        <dbReference type="SAM" id="MobiDB-lite"/>
    </source>
</evidence>
<evidence type="ECO:0000313" key="7">
    <source>
        <dbReference type="EMBL" id="KAF4506762.1"/>
    </source>
</evidence>
<keyword evidence="8" id="KW-1185">Reference proteome</keyword>
<evidence type="ECO:0000256" key="4">
    <source>
        <dbReference type="ARBA" id="ARBA00023157"/>
    </source>
</evidence>
<sequence>MLLAHSLSIAALLWPGRGNARILTSVDMVKSPSAPTLPRKDEQRFVWRGDSRDNDTIWRAGGFRPRGDYVDDEEAYDLERHKQGATAWKEEKRGSKESSAESCTPSEMGWASAYAATTASSRTVSRLPWVYLIRGTPNMIDAAVALGDDDAEDEFAALGGVLWAQVVGHMTRDTLQALEVEYADGIPDDVAVESVLPNLQYDAERFRYSSALRSLAEGYGRGSRQAATAFMGRPGVGQTVGWTGQFPLLPVDPPCPSSLSSRESGGGDGDETTLGPQQAAFTEEDMLAAVEYLREHDEPCEPGAGTLHSYLVMEAEDAIATSLERLDREEPGPFSHHHGIAEADAFIQRAMDMMRRGGSGVCNLLGGCEMLGTFDLHKRANGEITFLDKQEGPNRGFASFCGKIQQKPRTDSCQHVQDVEFGFKLSDDFLSGTYDRLGAILQGPSGRVIFEIADGAPPGYQRWTRLDLEQSFGSDTLDVAEGITQIQLTAAGHYEGTKNDEWKLQDMVLRARCVESGYRVEVDKFRALNTVYKHQSTGLLSDQLVAQTVATFDIAPTDWHMRPACSYVTELKYHFRLSADFHSGTYDAIVLNIGTRDSFSVANEPSPGFSVSKDIDLKKAFGTDEVAVRHLKWVSLIDLPSKGYFTRDAWKLRDLVFTAKCAASPKMMVMNKFQSINKWLRHGPGFQPENVWSAEISPQDWREVSS</sequence>
<evidence type="ECO:0000256" key="1">
    <source>
        <dbReference type="ARBA" id="ARBA00022656"/>
    </source>
</evidence>
<dbReference type="SUPFAM" id="SSF56399">
    <property type="entry name" value="ADP-ribosylation"/>
    <property type="match status" value="1"/>
</dbReference>
<feature type="region of interest" description="Disordered" evidence="5">
    <location>
        <begin position="82"/>
        <end position="104"/>
    </location>
</feature>
<dbReference type="Gene3D" id="3.90.210.10">
    <property type="entry name" value="Heat-Labile Enterotoxin, subunit A"/>
    <property type="match status" value="1"/>
</dbReference>
<evidence type="ECO:0000256" key="2">
    <source>
        <dbReference type="ARBA" id="ARBA00022729"/>
    </source>
</evidence>
<gene>
    <name evidence="7" type="ORF">G6O67_006811</name>
</gene>
<reference evidence="7 8" key="1">
    <citation type="journal article" date="2020" name="Genome Biol. Evol.">
        <title>A new high-quality draft genome assembly of the Chinese cordyceps Ophiocordyceps sinensis.</title>
        <authorList>
            <person name="Shu R."/>
            <person name="Zhang J."/>
            <person name="Meng Q."/>
            <person name="Zhang H."/>
            <person name="Zhou G."/>
            <person name="Li M."/>
            <person name="Wu P."/>
            <person name="Zhao Y."/>
            <person name="Chen C."/>
            <person name="Qin Q."/>
        </authorList>
    </citation>
    <scope>NUCLEOTIDE SEQUENCE [LARGE SCALE GENOMIC DNA]</scope>
    <source>
        <strain evidence="7 8">IOZ07</strain>
    </source>
</reference>
<dbReference type="GO" id="GO:0090729">
    <property type="term" value="F:toxin activity"/>
    <property type="evidence" value="ECO:0007669"/>
    <property type="project" value="UniProtKB-KW"/>
</dbReference>
<dbReference type="Pfam" id="PF01375">
    <property type="entry name" value="Enterotoxin_a"/>
    <property type="match status" value="1"/>
</dbReference>
<keyword evidence="4" id="KW-1015">Disulfide bond</keyword>
<keyword evidence="3" id="KW-0843">Virulence</keyword>
<dbReference type="Proteomes" id="UP000557566">
    <property type="component" value="Unassembled WGS sequence"/>
</dbReference>
<keyword evidence="1" id="KW-0800">Toxin</keyword>
<name>A0A8H4LXG9_9HYPO</name>
<dbReference type="OrthoDB" id="4924915at2759"/>
<evidence type="ECO:0000256" key="3">
    <source>
        <dbReference type="ARBA" id="ARBA00023026"/>
    </source>
</evidence>
<dbReference type="AlphaFoldDB" id="A0A8H4LXG9"/>
<evidence type="ECO:0000256" key="6">
    <source>
        <dbReference type="SAM" id="SignalP"/>
    </source>
</evidence>
<accession>A0A8H4LXG9</accession>
<dbReference type="InterPro" id="IPR001144">
    <property type="entry name" value="Enterotoxin_A"/>
</dbReference>
<organism evidence="7 8">
    <name type="scientific">Ophiocordyceps sinensis</name>
    <dbReference type="NCBI Taxonomy" id="72228"/>
    <lineage>
        <taxon>Eukaryota</taxon>
        <taxon>Fungi</taxon>
        <taxon>Dikarya</taxon>
        <taxon>Ascomycota</taxon>
        <taxon>Pezizomycotina</taxon>
        <taxon>Sordariomycetes</taxon>
        <taxon>Hypocreomycetidae</taxon>
        <taxon>Hypocreales</taxon>
        <taxon>Ophiocordycipitaceae</taxon>
        <taxon>Ophiocordyceps</taxon>
    </lineage>
</organism>
<feature type="chain" id="PRO_5034248078" evidence="6">
    <location>
        <begin position="21"/>
        <end position="706"/>
    </location>
</feature>
<proteinExistence type="predicted"/>
<evidence type="ECO:0000313" key="8">
    <source>
        <dbReference type="Proteomes" id="UP000557566"/>
    </source>
</evidence>
<dbReference type="EMBL" id="JAAVMX010000007">
    <property type="protein sequence ID" value="KAF4506762.1"/>
    <property type="molecule type" value="Genomic_DNA"/>
</dbReference>
<protein>
    <submittedName>
        <fullName evidence="7">Uncharacterized protein</fullName>
    </submittedName>
</protein>
<feature type="region of interest" description="Disordered" evidence="5">
    <location>
        <begin position="252"/>
        <end position="274"/>
    </location>
</feature>
<keyword evidence="2 6" id="KW-0732">Signal</keyword>
<feature type="signal peptide" evidence="6">
    <location>
        <begin position="1"/>
        <end position="20"/>
    </location>
</feature>